<keyword evidence="2" id="KW-1185">Reference proteome</keyword>
<organism evidence="1 2">
    <name type="scientific">Callorhinchus milii</name>
    <name type="common">Ghost shark</name>
    <dbReference type="NCBI Taxonomy" id="7868"/>
    <lineage>
        <taxon>Eukaryota</taxon>
        <taxon>Metazoa</taxon>
        <taxon>Chordata</taxon>
        <taxon>Craniata</taxon>
        <taxon>Vertebrata</taxon>
        <taxon>Chondrichthyes</taxon>
        <taxon>Holocephali</taxon>
        <taxon>Chimaeriformes</taxon>
        <taxon>Callorhinchidae</taxon>
        <taxon>Callorhinchus</taxon>
    </lineage>
</organism>
<dbReference type="InParanoid" id="A0A4W3KGY9"/>
<protein>
    <submittedName>
        <fullName evidence="1">Uncharacterized protein</fullName>
    </submittedName>
</protein>
<reference evidence="1" key="4">
    <citation type="submission" date="2025-08" db="UniProtKB">
        <authorList>
            <consortium name="Ensembl"/>
        </authorList>
    </citation>
    <scope>IDENTIFICATION</scope>
</reference>
<proteinExistence type="predicted"/>
<dbReference type="Proteomes" id="UP000314986">
    <property type="component" value="Unassembled WGS sequence"/>
</dbReference>
<dbReference type="AlphaFoldDB" id="A0A4W3KGY9"/>
<accession>A0A4W3KGY9</accession>
<evidence type="ECO:0000313" key="1">
    <source>
        <dbReference type="Ensembl" id="ENSCMIP00000046390.1"/>
    </source>
</evidence>
<reference evidence="2" key="2">
    <citation type="journal article" date="2007" name="PLoS Biol.">
        <title>Survey sequencing and comparative analysis of the elephant shark (Callorhinchus milii) genome.</title>
        <authorList>
            <person name="Venkatesh B."/>
            <person name="Kirkness E.F."/>
            <person name="Loh Y.H."/>
            <person name="Halpern A.L."/>
            <person name="Lee A.P."/>
            <person name="Johnson J."/>
            <person name="Dandona N."/>
            <person name="Viswanathan L.D."/>
            <person name="Tay A."/>
            <person name="Venter J.C."/>
            <person name="Strausberg R.L."/>
            <person name="Brenner S."/>
        </authorList>
    </citation>
    <scope>NUCLEOTIDE SEQUENCE [LARGE SCALE GENOMIC DNA]</scope>
</reference>
<reference evidence="2" key="3">
    <citation type="journal article" date="2014" name="Nature">
        <title>Elephant shark genome provides unique insights into gnathostome evolution.</title>
        <authorList>
            <consortium name="International Elephant Shark Genome Sequencing Consortium"/>
            <person name="Venkatesh B."/>
            <person name="Lee A.P."/>
            <person name="Ravi V."/>
            <person name="Maurya A.K."/>
            <person name="Lian M.M."/>
            <person name="Swann J.B."/>
            <person name="Ohta Y."/>
            <person name="Flajnik M.F."/>
            <person name="Sutoh Y."/>
            <person name="Kasahara M."/>
            <person name="Hoon S."/>
            <person name="Gangu V."/>
            <person name="Roy S.W."/>
            <person name="Irimia M."/>
            <person name="Korzh V."/>
            <person name="Kondrychyn I."/>
            <person name="Lim Z.W."/>
            <person name="Tay B.H."/>
            <person name="Tohari S."/>
            <person name="Kong K.W."/>
            <person name="Ho S."/>
            <person name="Lorente-Galdos B."/>
            <person name="Quilez J."/>
            <person name="Marques-Bonet T."/>
            <person name="Raney B.J."/>
            <person name="Ingham P.W."/>
            <person name="Tay A."/>
            <person name="Hillier L.W."/>
            <person name="Minx P."/>
            <person name="Boehm T."/>
            <person name="Wilson R.K."/>
            <person name="Brenner S."/>
            <person name="Warren W.C."/>
        </authorList>
    </citation>
    <scope>NUCLEOTIDE SEQUENCE [LARGE SCALE GENOMIC DNA]</scope>
</reference>
<reference evidence="2" key="1">
    <citation type="journal article" date="2006" name="Science">
        <title>Ancient noncoding elements conserved in the human genome.</title>
        <authorList>
            <person name="Venkatesh B."/>
            <person name="Kirkness E.F."/>
            <person name="Loh Y.H."/>
            <person name="Halpern A.L."/>
            <person name="Lee A.P."/>
            <person name="Johnson J."/>
            <person name="Dandona N."/>
            <person name="Viswanathan L.D."/>
            <person name="Tay A."/>
            <person name="Venter J.C."/>
            <person name="Strausberg R.L."/>
            <person name="Brenner S."/>
        </authorList>
    </citation>
    <scope>NUCLEOTIDE SEQUENCE [LARGE SCALE GENOMIC DNA]</scope>
</reference>
<evidence type="ECO:0000313" key="2">
    <source>
        <dbReference type="Proteomes" id="UP000314986"/>
    </source>
</evidence>
<reference evidence="1" key="5">
    <citation type="submission" date="2025-09" db="UniProtKB">
        <authorList>
            <consortium name="Ensembl"/>
        </authorList>
    </citation>
    <scope>IDENTIFICATION</scope>
</reference>
<sequence length="109" mass="12089">MGELGDCKASYMNELSAGCVRVSALGLSPKDLSQAFPLFRNGPALHSREKKMLLIKRENFSRHFNCKKLALGRIHIGGGNEFSAVIAVSVWFNFKTYMTSMQLKSLFSG</sequence>
<dbReference type="Ensembl" id="ENSCMIT00000047050.1">
    <property type="protein sequence ID" value="ENSCMIP00000046390.1"/>
    <property type="gene ID" value="ENSCMIG00000019074.1"/>
</dbReference>
<name>A0A4W3KGY9_CALMI</name>